<feature type="transmembrane region" description="Helical" evidence="2">
    <location>
        <begin position="129"/>
        <end position="148"/>
    </location>
</feature>
<dbReference type="SUPFAM" id="SSF103481">
    <property type="entry name" value="Multidrug resistance efflux transporter EmrE"/>
    <property type="match status" value="2"/>
</dbReference>
<evidence type="ECO:0000313" key="4">
    <source>
        <dbReference type="EMBL" id="MCR1899721.1"/>
    </source>
</evidence>
<organism evidence="4 5">
    <name type="scientific">Irregularibacter muris</name>
    <dbReference type="NCBI Taxonomy" id="1796619"/>
    <lineage>
        <taxon>Bacteria</taxon>
        <taxon>Bacillati</taxon>
        <taxon>Bacillota</taxon>
        <taxon>Clostridia</taxon>
        <taxon>Eubacteriales</taxon>
        <taxon>Eubacteriaceae</taxon>
        <taxon>Irregularibacter</taxon>
    </lineage>
</organism>
<evidence type="ECO:0000256" key="2">
    <source>
        <dbReference type="SAM" id="Phobius"/>
    </source>
</evidence>
<reference evidence="4" key="1">
    <citation type="submission" date="2022-07" db="EMBL/GenBank/DDBJ databases">
        <title>Enhanced cultured diversity of the mouse gut microbiota enables custom-made synthetic communities.</title>
        <authorList>
            <person name="Afrizal A."/>
        </authorList>
    </citation>
    <scope>NUCLEOTIDE SEQUENCE</scope>
    <source>
        <strain evidence="4">DSM 28593</strain>
    </source>
</reference>
<dbReference type="Proteomes" id="UP001205748">
    <property type="component" value="Unassembled WGS sequence"/>
</dbReference>
<dbReference type="GO" id="GO:0016020">
    <property type="term" value="C:membrane"/>
    <property type="evidence" value="ECO:0007669"/>
    <property type="project" value="InterPro"/>
</dbReference>
<dbReference type="InterPro" id="IPR037185">
    <property type="entry name" value="EmrE-like"/>
</dbReference>
<dbReference type="AlphaFoldDB" id="A0AAE3HFN4"/>
<keyword evidence="2" id="KW-0812">Transmembrane</keyword>
<dbReference type="Pfam" id="PF00892">
    <property type="entry name" value="EamA"/>
    <property type="match status" value="2"/>
</dbReference>
<dbReference type="PANTHER" id="PTHR22911:SF79">
    <property type="entry name" value="MOBA-LIKE NTP TRANSFERASE DOMAIN-CONTAINING PROTEIN"/>
    <property type="match status" value="1"/>
</dbReference>
<dbReference type="Gene3D" id="1.10.3730.20">
    <property type="match status" value="1"/>
</dbReference>
<feature type="domain" description="EamA" evidence="3">
    <location>
        <begin position="156"/>
        <end position="290"/>
    </location>
</feature>
<comment type="caution">
    <text evidence="4">The sequence shown here is derived from an EMBL/GenBank/DDBJ whole genome shotgun (WGS) entry which is preliminary data.</text>
</comment>
<accession>A0AAE3HFN4</accession>
<evidence type="ECO:0000259" key="3">
    <source>
        <dbReference type="Pfam" id="PF00892"/>
    </source>
</evidence>
<dbReference type="EMBL" id="JANKAS010000012">
    <property type="protein sequence ID" value="MCR1899721.1"/>
    <property type="molecule type" value="Genomic_DNA"/>
</dbReference>
<feature type="transmembrane region" description="Helical" evidence="2">
    <location>
        <begin position="9"/>
        <end position="29"/>
    </location>
</feature>
<name>A0AAE3HFN4_9FIRM</name>
<keyword evidence="2" id="KW-0472">Membrane</keyword>
<evidence type="ECO:0000256" key="1">
    <source>
        <dbReference type="ARBA" id="ARBA00007362"/>
    </source>
</evidence>
<keyword evidence="5" id="KW-1185">Reference proteome</keyword>
<feature type="domain" description="EamA" evidence="3">
    <location>
        <begin position="8"/>
        <end position="143"/>
    </location>
</feature>
<dbReference type="PANTHER" id="PTHR22911">
    <property type="entry name" value="ACYL-MALONYL CONDENSING ENZYME-RELATED"/>
    <property type="match status" value="1"/>
</dbReference>
<sequence>MKLARKTKGYMMITGSGFLWGSMFFYAQYLLDRGLVSQDFVVWKLFIGFLAMFIYTWIKDRTLLKIDKRGLVFTMFMGLVCHAVYNLFTFLSMEKTSISTAVSLLYTAPMFVMIMSRIFLKEIITSPKIIALIICTIGVFLTVTGGSLRALSFNLSGVTLGLLAGFFYAIMNILSKSLLNQYSQLTILIYTFGFGSLFSLAFSNPLVPFKMEFDPIIWLCIIALGVLPTALSYLLFTTGLTYGVESSKASIIATLEVPVSVLGSYLLFGQEIGGWKIVGIIMVLLSVVLLQKENNPITEVRGLSSQNH</sequence>
<feature type="transmembrane region" description="Helical" evidence="2">
    <location>
        <begin position="41"/>
        <end position="58"/>
    </location>
</feature>
<protein>
    <submittedName>
        <fullName evidence="4">DMT family transporter</fullName>
    </submittedName>
</protein>
<feature type="transmembrane region" description="Helical" evidence="2">
    <location>
        <begin position="154"/>
        <end position="175"/>
    </location>
</feature>
<keyword evidence="2" id="KW-1133">Transmembrane helix</keyword>
<feature type="transmembrane region" description="Helical" evidence="2">
    <location>
        <begin position="70"/>
        <end position="91"/>
    </location>
</feature>
<proteinExistence type="inferred from homology"/>
<evidence type="ECO:0000313" key="5">
    <source>
        <dbReference type="Proteomes" id="UP001205748"/>
    </source>
</evidence>
<feature type="transmembrane region" description="Helical" evidence="2">
    <location>
        <begin position="249"/>
        <end position="268"/>
    </location>
</feature>
<gene>
    <name evidence="4" type="ORF">NSA47_12110</name>
</gene>
<feature type="transmembrane region" description="Helical" evidence="2">
    <location>
        <begin position="187"/>
        <end position="204"/>
    </location>
</feature>
<feature type="transmembrane region" description="Helical" evidence="2">
    <location>
        <begin position="216"/>
        <end position="237"/>
    </location>
</feature>
<comment type="similarity">
    <text evidence="1">Belongs to the EamA transporter family.</text>
</comment>
<feature type="transmembrane region" description="Helical" evidence="2">
    <location>
        <begin position="97"/>
        <end position="120"/>
    </location>
</feature>
<dbReference type="InterPro" id="IPR000620">
    <property type="entry name" value="EamA_dom"/>
</dbReference>
<feature type="transmembrane region" description="Helical" evidence="2">
    <location>
        <begin position="274"/>
        <end position="291"/>
    </location>
</feature>
<dbReference type="RefSeq" id="WP_257532362.1">
    <property type="nucleotide sequence ID" value="NZ_JANKAS010000012.1"/>
</dbReference>